<dbReference type="PANTHER" id="PTHR12948">
    <property type="entry name" value="NEDD8 ULTIMATE BUSTER-1 BS4 PROTEIN"/>
    <property type="match status" value="1"/>
</dbReference>
<organism evidence="4 5">
    <name type="scientific">Latimeria chalumnae</name>
    <name type="common">Coelacanth</name>
    <dbReference type="NCBI Taxonomy" id="7897"/>
    <lineage>
        <taxon>Eukaryota</taxon>
        <taxon>Metazoa</taxon>
        <taxon>Chordata</taxon>
        <taxon>Craniata</taxon>
        <taxon>Vertebrata</taxon>
        <taxon>Euteleostomi</taxon>
        <taxon>Coelacanthiformes</taxon>
        <taxon>Coelacanthidae</taxon>
        <taxon>Latimeria</taxon>
    </lineage>
</organism>
<dbReference type="STRING" id="7897.ENSLACP00000010464"/>
<dbReference type="SUPFAM" id="SSF46934">
    <property type="entry name" value="UBA-like"/>
    <property type="match status" value="3"/>
</dbReference>
<accession>H3ALE3</accession>
<dbReference type="PROSITE" id="PS50030">
    <property type="entry name" value="UBA"/>
    <property type="match status" value="3"/>
</dbReference>
<gene>
    <name evidence="4" type="primary">NUB1</name>
</gene>
<evidence type="ECO:0000313" key="4">
    <source>
        <dbReference type="Ensembl" id="ENSLACP00000010464.1"/>
    </source>
</evidence>
<dbReference type="EMBL" id="AFYH01115719">
    <property type="status" value="NOT_ANNOTATED_CDS"/>
    <property type="molecule type" value="Genomic_DNA"/>
</dbReference>
<dbReference type="Proteomes" id="UP000008672">
    <property type="component" value="Unassembled WGS sequence"/>
</dbReference>
<dbReference type="PANTHER" id="PTHR12948:SF3">
    <property type="entry name" value="NEDD8 ULTIMATE BUSTER 1"/>
    <property type="match status" value="1"/>
</dbReference>
<proteinExistence type="predicted"/>
<dbReference type="EMBL" id="AFYH01115721">
    <property type="status" value="NOT_ANNOTATED_CDS"/>
    <property type="molecule type" value="Genomic_DNA"/>
</dbReference>
<reference evidence="4" key="2">
    <citation type="submission" date="2025-08" db="UniProtKB">
        <authorList>
            <consortium name="Ensembl"/>
        </authorList>
    </citation>
    <scope>IDENTIFICATION</scope>
</reference>
<dbReference type="eggNOG" id="KOG2561">
    <property type="taxonomic scope" value="Eukaryota"/>
</dbReference>
<feature type="domain" description="UBA" evidence="3">
    <location>
        <begin position="475"/>
        <end position="515"/>
    </location>
</feature>
<reference evidence="4" key="3">
    <citation type="submission" date="2025-09" db="UniProtKB">
        <authorList>
            <consortium name="Ensembl"/>
        </authorList>
    </citation>
    <scope>IDENTIFICATION</scope>
</reference>
<dbReference type="InterPro" id="IPR015940">
    <property type="entry name" value="UBA"/>
</dbReference>
<reference evidence="5" key="1">
    <citation type="submission" date="2011-08" db="EMBL/GenBank/DDBJ databases">
        <title>The draft genome of Latimeria chalumnae.</title>
        <authorList>
            <person name="Di Palma F."/>
            <person name="Alfoldi J."/>
            <person name="Johnson J."/>
            <person name="Berlin A."/>
            <person name="Gnerre S."/>
            <person name="Jaffe D."/>
            <person name="MacCallum I."/>
            <person name="Young S."/>
            <person name="Walker B.J."/>
            <person name="Lander E."/>
            <person name="Lindblad-Toh K."/>
        </authorList>
    </citation>
    <scope>NUCLEOTIDE SEQUENCE [LARGE SCALE GENOMIC DNA]</scope>
    <source>
        <strain evidence="5">Wild caught</strain>
    </source>
</reference>
<dbReference type="EMBL" id="AFYH01115722">
    <property type="status" value="NOT_ANNOTATED_CDS"/>
    <property type="molecule type" value="Genomic_DNA"/>
</dbReference>
<evidence type="ECO:0000259" key="3">
    <source>
        <dbReference type="PROSITE" id="PS50030"/>
    </source>
</evidence>
<dbReference type="SMART" id="SM00165">
    <property type="entry name" value="UBA"/>
    <property type="match status" value="3"/>
</dbReference>
<keyword evidence="5" id="KW-1185">Reference proteome</keyword>
<dbReference type="InterPro" id="IPR041207">
    <property type="entry name" value="NUB1_ubiquitin-like_dom"/>
</dbReference>
<sequence length="601" mass="68050">MDEEQYLESKLKTLLRNDGIKLWEPPYTNENSEVGPEVKVLAQKYASDLKHDVVKIERALEELRCTTVQLGKANKTYRKDEVATLQIFLPKTQSHKKKNPLETKLNISGEQLRAKIAEKFGEFPMKFIVGGKSINMKETLEKQGVKHNSKVLVLEIKLSEQEARAIEAEEIKKNEMIAKTEKGMKILVHRDESMDPNSTPYLEIADQKGKPIKIPPKEKQVVLLMKYLHESCWVFFLNKVFNVYLVLALEVEKFFSDCGDELLHTVDNYGVLQLDIGWCYLKLEQLNCLEDLEKRLQTAQKCFSDCYGKENERLVQIKGSCGRESVLFLRLYLLQGIVCYHKGDEKTASNYFTKARDLHQNLNVDPDKMQLLLDMGFSETESRLGLRACQGDINLASNHISNRREEKAQLKKEEKEKREKRLGAINTLRGMGYSERSAARALHKAKGDLDEAFLILIENPEYLQLRDDNPGPSNGVSQENISCLQYLGFEASNAEAALRQFGGNLQAASQMLSHYGGTLPSVPGPSSPGASPVEDSFSNQEDPATTSGQTEQMEVDTVEEILKDIPEHEEDYLDLNLLEEGEIIEKYSSLLKSASQTSSND</sequence>
<dbReference type="GO" id="GO:2000058">
    <property type="term" value="P:regulation of ubiquitin-dependent protein catabolic process"/>
    <property type="evidence" value="ECO:0007669"/>
    <property type="project" value="TreeGrafter"/>
</dbReference>
<dbReference type="Pfam" id="PF18037">
    <property type="entry name" value="Ubiquitin_5"/>
    <property type="match status" value="1"/>
</dbReference>
<dbReference type="EMBL" id="AFYH01115724">
    <property type="status" value="NOT_ANNOTATED_CDS"/>
    <property type="molecule type" value="Genomic_DNA"/>
</dbReference>
<dbReference type="InterPro" id="IPR058666">
    <property type="entry name" value="SASH1/NUB1_homeodomain"/>
</dbReference>
<evidence type="ECO:0000256" key="2">
    <source>
        <dbReference type="SAM" id="MobiDB-lite"/>
    </source>
</evidence>
<dbReference type="InterPro" id="IPR029071">
    <property type="entry name" value="Ubiquitin-like_domsf"/>
</dbReference>
<dbReference type="Gene3D" id="1.10.8.10">
    <property type="entry name" value="DNA helicase RuvA subunit, C-terminal domain"/>
    <property type="match status" value="3"/>
</dbReference>
<dbReference type="GeneTree" id="ENSGT00390000010557"/>
<feature type="region of interest" description="Disordered" evidence="2">
    <location>
        <begin position="516"/>
        <end position="555"/>
    </location>
</feature>
<feature type="domain" description="UBA" evidence="3">
    <location>
        <begin position="413"/>
        <end position="459"/>
    </location>
</feature>
<dbReference type="InParanoid" id="H3ALE3"/>
<dbReference type="Pfam" id="PF00627">
    <property type="entry name" value="UBA"/>
    <property type="match status" value="1"/>
</dbReference>
<protein>
    <submittedName>
        <fullName evidence="4">Negative regulator of ubiquitin like proteins 1</fullName>
    </submittedName>
</protein>
<dbReference type="SUPFAM" id="SSF54236">
    <property type="entry name" value="Ubiquitin-like"/>
    <property type="match status" value="1"/>
</dbReference>
<dbReference type="HOGENOM" id="CLU_030806_0_0_1"/>
<feature type="domain" description="UBA" evidence="3">
    <location>
        <begin position="363"/>
        <end position="403"/>
    </location>
</feature>
<dbReference type="EMBL" id="AFYH01115720">
    <property type="status" value="NOT_ANNOTATED_CDS"/>
    <property type="molecule type" value="Genomic_DNA"/>
</dbReference>
<dbReference type="Pfam" id="PF26285">
    <property type="entry name" value="SASH1_Homeodomain"/>
    <property type="match status" value="1"/>
</dbReference>
<evidence type="ECO:0000256" key="1">
    <source>
        <dbReference type="SAM" id="Coils"/>
    </source>
</evidence>
<dbReference type="FunCoup" id="H3ALE3">
    <property type="interactions" value="2754"/>
</dbReference>
<dbReference type="OMA" id="EQKRYGM"/>
<keyword evidence="1" id="KW-0175">Coiled coil</keyword>
<dbReference type="InterPro" id="IPR039749">
    <property type="entry name" value="NUB1"/>
</dbReference>
<feature type="coiled-coil region" evidence="1">
    <location>
        <begin position="393"/>
        <end position="420"/>
    </location>
</feature>
<dbReference type="Ensembl" id="ENSLACT00000010543.1">
    <property type="protein sequence ID" value="ENSLACP00000010464.1"/>
    <property type="gene ID" value="ENSLACG00000009218.1"/>
</dbReference>
<name>H3ALE3_LATCH</name>
<dbReference type="InterPro" id="IPR009060">
    <property type="entry name" value="UBA-like_sf"/>
</dbReference>
<dbReference type="CDD" id="cd14291">
    <property type="entry name" value="UBA1_NUB1_like"/>
    <property type="match status" value="1"/>
</dbReference>
<dbReference type="EMBL" id="AFYH01115725">
    <property type="status" value="NOT_ANNOTATED_CDS"/>
    <property type="molecule type" value="Genomic_DNA"/>
</dbReference>
<dbReference type="Bgee" id="ENSLACG00000009218">
    <property type="expression patterns" value="Expressed in muscle tissue and 6 other cell types or tissues"/>
</dbReference>
<feature type="compositionally biased region" description="Polar residues" evidence="2">
    <location>
        <begin position="536"/>
        <end position="552"/>
    </location>
</feature>
<dbReference type="EMBL" id="AFYH01115723">
    <property type="status" value="NOT_ANNOTATED_CDS"/>
    <property type="molecule type" value="Genomic_DNA"/>
</dbReference>
<dbReference type="AlphaFoldDB" id="H3ALE3"/>
<dbReference type="CDD" id="cd17062">
    <property type="entry name" value="Ubl_NUB1"/>
    <property type="match status" value="1"/>
</dbReference>
<dbReference type="Gene3D" id="3.10.20.90">
    <property type="entry name" value="Phosphatidylinositol 3-kinase Catalytic Subunit, Chain A, domain 1"/>
    <property type="match status" value="1"/>
</dbReference>
<evidence type="ECO:0000313" key="5">
    <source>
        <dbReference type="Proteomes" id="UP000008672"/>
    </source>
</evidence>